<dbReference type="GO" id="GO:0097367">
    <property type="term" value="F:carbohydrate derivative binding"/>
    <property type="evidence" value="ECO:0007669"/>
    <property type="project" value="InterPro"/>
</dbReference>
<organism evidence="2 3">
    <name type="scientific">Xylaria multiplex</name>
    <dbReference type="NCBI Taxonomy" id="323545"/>
    <lineage>
        <taxon>Eukaryota</taxon>
        <taxon>Fungi</taxon>
        <taxon>Dikarya</taxon>
        <taxon>Ascomycota</taxon>
        <taxon>Pezizomycotina</taxon>
        <taxon>Sordariomycetes</taxon>
        <taxon>Xylariomycetidae</taxon>
        <taxon>Xylariales</taxon>
        <taxon>Xylariaceae</taxon>
        <taxon>Xylaria</taxon>
    </lineage>
</organism>
<protein>
    <recommendedName>
        <fullName evidence="1">SIS domain-containing protein</fullName>
    </recommendedName>
</protein>
<gene>
    <name evidence="2" type="ORF">GQX73_g5197</name>
</gene>
<dbReference type="InParanoid" id="A0A7C8IUN4"/>
<dbReference type="Pfam" id="PF01266">
    <property type="entry name" value="DAO"/>
    <property type="match status" value="1"/>
</dbReference>
<dbReference type="SUPFAM" id="SSF53697">
    <property type="entry name" value="SIS domain"/>
    <property type="match status" value="1"/>
</dbReference>
<dbReference type="EMBL" id="WUBL01000052">
    <property type="protein sequence ID" value="KAF2968364.1"/>
    <property type="molecule type" value="Genomic_DNA"/>
</dbReference>
<dbReference type="InterPro" id="IPR036188">
    <property type="entry name" value="FAD/NAD-bd_sf"/>
</dbReference>
<dbReference type="PANTHER" id="PTHR38418">
    <property type="entry name" value="SUGAR ISOMERASE, KPSF/GUTQ (AFU_ORTHOLOGUE AFUA_6G08860)"/>
    <property type="match status" value="1"/>
</dbReference>
<dbReference type="Gene3D" id="3.50.50.60">
    <property type="entry name" value="FAD/NAD(P)-binding domain"/>
    <property type="match status" value="1"/>
</dbReference>
<dbReference type="PROSITE" id="PS51464">
    <property type="entry name" value="SIS"/>
    <property type="match status" value="1"/>
</dbReference>
<dbReference type="InterPro" id="IPR046348">
    <property type="entry name" value="SIS_dom_sf"/>
</dbReference>
<name>A0A7C8IUN4_9PEZI</name>
<proteinExistence type="predicted"/>
<dbReference type="InterPro" id="IPR035474">
    <property type="entry name" value="SIS_Kpsf"/>
</dbReference>
<evidence type="ECO:0000313" key="2">
    <source>
        <dbReference type="EMBL" id="KAF2968364.1"/>
    </source>
</evidence>
<dbReference type="OrthoDB" id="2219495at2759"/>
<dbReference type="Gene3D" id="3.30.9.10">
    <property type="entry name" value="D-Amino Acid Oxidase, subunit A, domain 2"/>
    <property type="match status" value="1"/>
</dbReference>
<reference evidence="2 3" key="1">
    <citation type="submission" date="2019-12" db="EMBL/GenBank/DDBJ databases">
        <title>Draft genome sequence of the ascomycete Xylaria multiplex DSM 110363.</title>
        <authorList>
            <person name="Buettner E."/>
            <person name="Kellner H."/>
        </authorList>
    </citation>
    <scope>NUCLEOTIDE SEQUENCE [LARGE SCALE GENOMIC DNA]</scope>
    <source>
        <strain evidence="2 3">DSM 110363</strain>
    </source>
</reference>
<keyword evidence="3" id="KW-1185">Reference proteome</keyword>
<sequence>MVHKNDSILIIGGGTWGCGIALELARNGYSNVTVLDGEDVPSSIAAGNDLNKIMEEGIPRATIITTSGPQSEGDTDAAYAWNRLQDLCTIAWLNDPVYKPYYHRTGRVMAASSDAAYEALLKDISGHEGEYRKIVSAEQFRSTMPQGVLTGDFEGWRGFAKPSGAGWVFARGAIIAAKREAERLGVRFITGRHGLVTKLLFSKETEHDEREDMPKRGTLRGARSADGTIHRAHTTILANGANADGLIDFKHQLRPTAWTLAHIKMAPSETELYKNLPVLFNIEKGFFMEPSAETHELKICDEHPGYINPVYQELSPDSSLNQEHTGGEYGNGRIIVGSRPFARQQIPLESEDRVRAFLRETMPHLAARPFSFARICWDADTVDRMPLIGWYPSNDGEDLSCRRETDDVEGGRLLLVVGGSGYCFKTMPAMGQVILEFLEDKVDDRMRRAFRWRPEIAEDRNWWDVQGRWGAQGEVMDINKVKVWTTVDAGSSTPIEHLCLDSTGTTADVEEASSIAKRRVTGAIHVLNTEATALRSLTQLYKTDATAAEGFNTAVDAIVRQCSEKGKLVVTGVGKSGHIGKKLVATFNSLGLHSTFLHPTEALHGDLGKVGDHDAILFITFSGKTSELLALLPHVNPNLPVIVLTAHSQPADCELIRKRPGAILLPAPIHESETISFGISAPTTSTTVALALGDALAVVVSQELHTGSVSSVFARNHPGGAIGASFSKPSTMREIAVPIDEVFFMPGSLTELSGADVLKAGYESPSGWVGAGDALGCPIRIRRLDTLLMGQKLAGIPDLMVPRSEWISIGADTRISQAARWIQDPLMAPDYGEAACSEDSILAVVDNRGEVIGVLEAGELMQWRES</sequence>
<dbReference type="InterPro" id="IPR001347">
    <property type="entry name" value="SIS_dom"/>
</dbReference>
<evidence type="ECO:0000259" key="1">
    <source>
        <dbReference type="PROSITE" id="PS51464"/>
    </source>
</evidence>
<dbReference type="AlphaFoldDB" id="A0A7C8IUN4"/>
<dbReference type="PANTHER" id="PTHR38418:SF2">
    <property type="entry name" value="SUGAR ISOMERASE, KPSF_GUTQ (AFU_ORTHOLOGUE AFUA_6G08860)"/>
    <property type="match status" value="1"/>
</dbReference>
<comment type="caution">
    <text evidence="2">The sequence shown here is derived from an EMBL/GenBank/DDBJ whole genome shotgun (WGS) entry which is preliminary data.</text>
</comment>
<dbReference type="Pfam" id="PF01380">
    <property type="entry name" value="SIS"/>
    <property type="match status" value="1"/>
</dbReference>
<dbReference type="Proteomes" id="UP000481858">
    <property type="component" value="Unassembled WGS sequence"/>
</dbReference>
<dbReference type="SUPFAM" id="SSF51905">
    <property type="entry name" value="FAD/NAD(P)-binding domain"/>
    <property type="match status" value="1"/>
</dbReference>
<dbReference type="Gene3D" id="3.40.50.10490">
    <property type="entry name" value="Glucose-6-phosphate isomerase like protein, domain 1"/>
    <property type="match status" value="1"/>
</dbReference>
<dbReference type="CDD" id="cd05014">
    <property type="entry name" value="SIS_Kpsf"/>
    <property type="match status" value="1"/>
</dbReference>
<evidence type="ECO:0000313" key="3">
    <source>
        <dbReference type="Proteomes" id="UP000481858"/>
    </source>
</evidence>
<dbReference type="GO" id="GO:1901135">
    <property type="term" value="P:carbohydrate derivative metabolic process"/>
    <property type="evidence" value="ECO:0007669"/>
    <property type="project" value="InterPro"/>
</dbReference>
<accession>A0A7C8IUN4</accession>
<feature type="domain" description="SIS" evidence="1">
    <location>
        <begin position="554"/>
        <end position="706"/>
    </location>
</feature>
<dbReference type="InterPro" id="IPR006076">
    <property type="entry name" value="FAD-dep_OxRdtase"/>
</dbReference>